<feature type="domain" description="HMA" evidence="16">
    <location>
        <begin position="97"/>
        <end position="163"/>
    </location>
</feature>
<dbReference type="InterPro" id="IPR021993">
    <property type="entry name" value="ATPase-cat-bd"/>
</dbReference>
<evidence type="ECO:0000256" key="12">
    <source>
        <dbReference type="ARBA" id="ARBA00022989"/>
    </source>
</evidence>
<dbReference type="InterPro" id="IPR023299">
    <property type="entry name" value="ATPase_P-typ_cyto_dom_N"/>
</dbReference>
<dbReference type="Gene3D" id="3.30.70.100">
    <property type="match status" value="1"/>
</dbReference>
<dbReference type="Gene3D" id="3.40.50.1000">
    <property type="entry name" value="HAD superfamily/HAD-like"/>
    <property type="match status" value="1"/>
</dbReference>
<dbReference type="InterPro" id="IPR017969">
    <property type="entry name" value="Heavy-metal-associated_CS"/>
</dbReference>
<keyword evidence="10" id="KW-0460">Magnesium</keyword>
<evidence type="ECO:0000256" key="2">
    <source>
        <dbReference type="ARBA" id="ARBA00006024"/>
    </source>
</evidence>
<dbReference type="PRINTS" id="PR00943">
    <property type="entry name" value="CUATPASE"/>
</dbReference>
<keyword evidence="5" id="KW-0597">Phosphoprotein</keyword>
<accession>A0ABN6KFS0</accession>
<dbReference type="PANTHER" id="PTHR43520:SF5">
    <property type="entry name" value="CATION-TRANSPORTING P-TYPE ATPASE-RELATED"/>
    <property type="match status" value="1"/>
</dbReference>
<evidence type="ECO:0000256" key="11">
    <source>
        <dbReference type="ARBA" id="ARBA00022967"/>
    </source>
</evidence>
<evidence type="ECO:0000256" key="6">
    <source>
        <dbReference type="ARBA" id="ARBA00022692"/>
    </source>
</evidence>
<keyword evidence="8 15" id="KW-0547">Nucleotide-binding</keyword>
<dbReference type="Gene3D" id="2.70.150.10">
    <property type="entry name" value="Calcium-transporting ATPase, cytoplasmic transduction domain A"/>
    <property type="match status" value="1"/>
</dbReference>
<dbReference type="Proteomes" id="UP000245263">
    <property type="component" value="Chromosome 1"/>
</dbReference>
<name>A0ABN6KFS0_9LEPT</name>
<dbReference type="InterPro" id="IPR059000">
    <property type="entry name" value="ATPase_P-type_domA"/>
</dbReference>
<sequence>MNQTVVQTNCFHCNSPIEEDHPVFTEKNGIKREYCCNGCATVSSLLLENGLDQFYQIRGTQVLEPKEPENENYESDSRMDNPSVHSEYVEVISENRSAVFVTIRGIHCSACVWLIETVLSRSPGIQDARINFGTGRLKLTFDAKKISLSKIFKIIRDLGYKPSLYSPLKAESKVSKPFKDLTFRMAAAGFCWGNIMLFSASLYVGYFEGMDINIKNLFHYVSWILATPVYFYSGYPFWKGAYESWKRHILSMDTLLFLGVSLAYFYSIYVTLRNQGEVYFDSVCTIYFFILLGKYLEAMIRFQAGTKIGELLSSLPEEYEVKRNDFWEKTSTSSIIKNDIVRLLHGSRVPVDGKLESAESFFDESFLTGESKPIRRTKGEEVKAGSICLSSNITISSSGTARESSLAQIGRLLEDSLLTKPKIQRVTDRLASIFIKIVLVVAACTFVYWWNFVSLETAILNTISVLIVACPCALGLSVPAALVVGYWMQSKEGVLIKNPETAEILAKADRIFFDKTGTLTTGKLELKEERFFSNAKRQNEYRNIAVSLESNSSHPVANAFVRTLSLSDQRTTSNHLPILPEWVSMEEHPGLGIEAKDEKENFYRIGSKKFALASETENDGWIYLSKNGFPLAAWEFGDKAREKAKESISFIKTLIPHLEILSGDVGGKVKALADELGIDDYSSNLSPSEKKDRIREAQLKGETVVMLGDGINDSACIAQADLGISMGMGSDLSLDRSDVVLIQNRLDSLPKSILISKKTRSIILQNIVLSLIYNSIMIPLAALGLMLPVICAGFMTFSSLTVVLNSLSMKRRVFS</sequence>
<dbReference type="InterPro" id="IPR008250">
    <property type="entry name" value="ATPase_P-typ_transduc_dom_A_sf"/>
</dbReference>
<dbReference type="NCBIfam" id="TIGR01494">
    <property type="entry name" value="ATPase_P-type"/>
    <property type="match status" value="2"/>
</dbReference>
<dbReference type="SUPFAM" id="SSF55008">
    <property type="entry name" value="HMA, heavy metal-associated domain"/>
    <property type="match status" value="1"/>
</dbReference>
<evidence type="ECO:0000256" key="10">
    <source>
        <dbReference type="ARBA" id="ARBA00022842"/>
    </source>
</evidence>
<feature type="transmembrane region" description="Helical" evidence="15">
    <location>
        <begin position="462"/>
        <end position="487"/>
    </location>
</feature>
<evidence type="ECO:0000259" key="16">
    <source>
        <dbReference type="PROSITE" id="PS50846"/>
    </source>
</evidence>
<dbReference type="PROSITE" id="PS00154">
    <property type="entry name" value="ATPASE_E1_E2"/>
    <property type="match status" value="1"/>
</dbReference>
<comment type="subcellular location">
    <subcellularLocation>
        <location evidence="1">Cell membrane</location>
        <topology evidence="1">Multi-pass membrane protein</topology>
    </subcellularLocation>
</comment>
<evidence type="ECO:0000313" key="17">
    <source>
        <dbReference type="EMBL" id="BDA78659.1"/>
    </source>
</evidence>
<feature type="transmembrane region" description="Helical" evidence="15">
    <location>
        <begin position="250"/>
        <end position="272"/>
    </location>
</feature>
<dbReference type="PROSITE" id="PS50846">
    <property type="entry name" value="HMA_2"/>
    <property type="match status" value="1"/>
</dbReference>
<protein>
    <submittedName>
        <fullName evidence="17">Copper-translocating P-type ATPase</fullName>
    </submittedName>
</protein>
<feature type="transmembrane region" description="Helical" evidence="15">
    <location>
        <begin position="430"/>
        <end position="450"/>
    </location>
</feature>
<evidence type="ECO:0000256" key="5">
    <source>
        <dbReference type="ARBA" id="ARBA00022553"/>
    </source>
</evidence>
<keyword evidence="12 15" id="KW-1133">Transmembrane helix</keyword>
<feature type="transmembrane region" description="Helical" evidence="15">
    <location>
        <begin position="217"/>
        <end position="238"/>
    </location>
</feature>
<dbReference type="InterPro" id="IPR036163">
    <property type="entry name" value="HMA_dom_sf"/>
</dbReference>
<organism evidence="17 18">
    <name type="scientific">Leptospira kobayashii</name>
    <dbReference type="NCBI Taxonomy" id="1917830"/>
    <lineage>
        <taxon>Bacteria</taxon>
        <taxon>Pseudomonadati</taxon>
        <taxon>Spirochaetota</taxon>
        <taxon>Spirochaetia</taxon>
        <taxon>Leptospirales</taxon>
        <taxon>Leptospiraceae</taxon>
        <taxon>Leptospira</taxon>
    </lineage>
</organism>
<dbReference type="CDD" id="cd00371">
    <property type="entry name" value="HMA"/>
    <property type="match status" value="1"/>
</dbReference>
<feature type="transmembrane region" description="Helical" evidence="15">
    <location>
        <begin position="762"/>
        <end position="781"/>
    </location>
</feature>
<dbReference type="Gene3D" id="3.40.1110.10">
    <property type="entry name" value="Calcium-transporting ATPase, cytoplasmic domain N"/>
    <property type="match status" value="1"/>
</dbReference>
<keyword evidence="6 15" id="KW-0812">Transmembrane</keyword>
<evidence type="ECO:0000256" key="15">
    <source>
        <dbReference type="RuleBase" id="RU362081"/>
    </source>
</evidence>
<dbReference type="Pfam" id="PF00403">
    <property type="entry name" value="HMA"/>
    <property type="match status" value="1"/>
</dbReference>
<keyword evidence="13" id="KW-0406">Ion transport</keyword>
<dbReference type="RefSeq" id="WP_109019643.1">
    <property type="nucleotide sequence ID" value="NZ_AP025028.1"/>
</dbReference>
<dbReference type="PROSITE" id="PS01047">
    <property type="entry name" value="HMA_1"/>
    <property type="match status" value="1"/>
</dbReference>
<dbReference type="InterPro" id="IPR027256">
    <property type="entry name" value="P-typ_ATPase_IB"/>
</dbReference>
<gene>
    <name evidence="17" type="ORF">LPTSP3_g15890</name>
</gene>
<dbReference type="Pfam" id="PF00702">
    <property type="entry name" value="Hydrolase"/>
    <property type="match status" value="1"/>
</dbReference>
<feature type="transmembrane region" description="Helical" evidence="15">
    <location>
        <begin position="181"/>
        <end position="205"/>
    </location>
</feature>
<feature type="transmembrane region" description="Helical" evidence="15">
    <location>
        <begin position="787"/>
        <end position="807"/>
    </location>
</feature>
<keyword evidence="4 15" id="KW-1003">Cell membrane</keyword>
<reference evidence="17 18" key="1">
    <citation type="submission" date="2021-08" db="EMBL/GenBank/DDBJ databases">
        <title>Complete genome sequence of Leptospira kobayashii strain E30.</title>
        <authorList>
            <person name="Nakao R."/>
            <person name="Nakamura S."/>
            <person name="Masuzawa T."/>
            <person name="Koizumi N."/>
        </authorList>
    </citation>
    <scope>NUCLEOTIDE SEQUENCE [LARGE SCALE GENOMIC DNA]</scope>
    <source>
        <strain evidence="17 18">E30</strain>
    </source>
</reference>
<evidence type="ECO:0000256" key="3">
    <source>
        <dbReference type="ARBA" id="ARBA00022448"/>
    </source>
</evidence>
<evidence type="ECO:0000256" key="13">
    <source>
        <dbReference type="ARBA" id="ARBA00023065"/>
    </source>
</evidence>
<evidence type="ECO:0000256" key="1">
    <source>
        <dbReference type="ARBA" id="ARBA00004651"/>
    </source>
</evidence>
<keyword evidence="18" id="KW-1185">Reference proteome</keyword>
<proteinExistence type="inferred from homology"/>
<keyword evidence="9 15" id="KW-0067">ATP-binding</keyword>
<dbReference type="InterPro" id="IPR001757">
    <property type="entry name" value="P_typ_ATPase"/>
</dbReference>
<dbReference type="CDD" id="cd02079">
    <property type="entry name" value="P-type_ATPase_HM"/>
    <property type="match status" value="1"/>
</dbReference>
<dbReference type="Pfam" id="PF12156">
    <property type="entry name" value="ATPase-cat_bd"/>
    <property type="match status" value="1"/>
</dbReference>
<dbReference type="InterPro" id="IPR006121">
    <property type="entry name" value="HMA_dom"/>
</dbReference>
<comment type="similarity">
    <text evidence="2 15">Belongs to the cation transport ATPase (P-type) (TC 3.A.3) family. Type IB subfamily.</text>
</comment>
<keyword evidence="3" id="KW-0813">Transport</keyword>
<dbReference type="SUPFAM" id="SSF81665">
    <property type="entry name" value="Calcium ATPase, transmembrane domain M"/>
    <property type="match status" value="1"/>
</dbReference>
<dbReference type="SUPFAM" id="SSF81653">
    <property type="entry name" value="Calcium ATPase, transduction domain A"/>
    <property type="match status" value="1"/>
</dbReference>
<dbReference type="NCBIfam" id="TIGR01525">
    <property type="entry name" value="ATPase-IB_hvy"/>
    <property type="match status" value="1"/>
</dbReference>
<dbReference type="InterPro" id="IPR023298">
    <property type="entry name" value="ATPase_P-typ_TM_dom_sf"/>
</dbReference>
<dbReference type="InterPro" id="IPR036412">
    <property type="entry name" value="HAD-like_sf"/>
</dbReference>
<dbReference type="Pfam" id="PF00122">
    <property type="entry name" value="E1-E2_ATPase"/>
    <property type="match status" value="1"/>
</dbReference>
<evidence type="ECO:0000256" key="4">
    <source>
        <dbReference type="ARBA" id="ARBA00022475"/>
    </source>
</evidence>
<evidence type="ECO:0000256" key="14">
    <source>
        <dbReference type="ARBA" id="ARBA00023136"/>
    </source>
</evidence>
<dbReference type="InterPro" id="IPR023214">
    <property type="entry name" value="HAD_sf"/>
</dbReference>
<evidence type="ECO:0000256" key="8">
    <source>
        <dbReference type="ARBA" id="ARBA00022741"/>
    </source>
</evidence>
<keyword evidence="14 15" id="KW-0472">Membrane</keyword>
<evidence type="ECO:0000313" key="18">
    <source>
        <dbReference type="Proteomes" id="UP000245263"/>
    </source>
</evidence>
<dbReference type="PRINTS" id="PR00119">
    <property type="entry name" value="CATATPASE"/>
</dbReference>
<keyword evidence="11" id="KW-1278">Translocase</keyword>
<dbReference type="SUPFAM" id="SSF56784">
    <property type="entry name" value="HAD-like"/>
    <property type="match status" value="1"/>
</dbReference>
<keyword evidence="7 15" id="KW-0479">Metal-binding</keyword>
<dbReference type="InterPro" id="IPR018303">
    <property type="entry name" value="ATPase_P-typ_P_site"/>
</dbReference>
<evidence type="ECO:0000256" key="9">
    <source>
        <dbReference type="ARBA" id="ARBA00022840"/>
    </source>
</evidence>
<dbReference type="SUPFAM" id="SSF81660">
    <property type="entry name" value="Metal cation-transporting ATPase, ATP-binding domain N"/>
    <property type="match status" value="1"/>
</dbReference>
<dbReference type="NCBIfam" id="TIGR01511">
    <property type="entry name" value="ATPase-IB1_Cu"/>
    <property type="match status" value="1"/>
</dbReference>
<evidence type="ECO:0000256" key="7">
    <source>
        <dbReference type="ARBA" id="ARBA00022723"/>
    </source>
</evidence>
<dbReference type="PANTHER" id="PTHR43520">
    <property type="entry name" value="ATP7, ISOFORM B"/>
    <property type="match status" value="1"/>
</dbReference>
<dbReference type="EMBL" id="AP025028">
    <property type="protein sequence ID" value="BDA78659.1"/>
    <property type="molecule type" value="Genomic_DNA"/>
</dbReference>